<sequence length="660" mass="68369">MGELSTLDLEEIINAGDSQAWSLDDWNWDAINFTATPKHDIPPSSCRAGKRQRSGDGSPAFLNNSLQDTVRMVPVEQGFLGGCQAFAKTGLLGVQGSQLEVPVQPAAWPEAACSAAADSLLPLDSSAPQGTPSRRSASSISPQERSADSAESPPSEPLSEGQSRAPQAASDQLPPNVFTRSGAEMRFCQQCGRAHELSAFEGRKHSCRDQLAKHNARRRKRQGLASASASPGKATTKPAAAPEPVQDTGRAASLPAPVTAPCNAAASLAQWGLQTAVTEIPHAASHSQLPGIKPELFNCTPTELPSDLRQQLTGWLKTAPAGAEGYMRPGCVHLTLQAHMPRAAHAAVRAKGVAAAVDHLVQADPAGVWGTHAMLAQLGDQLALVKFGQLVAVWDLAKGSGAANALVTRLAPTLPAIHRISPVCLTSAAGGAVHMSGANLADAECTVLCRCDGGYVAVEVYHLPASSGCSDQGEKLVVQLPPNLTPGTAFLEDAFADAHVARTAAELAVYACNGGLPEIAALALAMASEVSRMEDCCLVRADGLTLLHRAVRAGSPATVQAVLEECPCMVLGAGPAGITPLHLAALVHDNGATATRLVRAALPEAATAWFELRTPDGLSPADFAMRAGQPGVNAAPEHQPLMQVSCATMVGAVVAGLYSM</sequence>
<dbReference type="Gene3D" id="1.25.40.20">
    <property type="entry name" value="Ankyrin repeat-containing domain"/>
    <property type="match status" value="1"/>
</dbReference>
<dbReference type="PANTHER" id="PTHR31251:SF169">
    <property type="entry name" value="SQUAMOSA PROMOTER-BINDING-LIKE PROTEIN 8"/>
    <property type="match status" value="1"/>
</dbReference>
<comment type="caution">
    <text evidence="6">The sequence shown here is derived from an EMBL/GenBank/DDBJ whole genome shotgun (WGS) entry which is preliminary data.</text>
</comment>
<keyword evidence="2" id="KW-0863">Zinc-finger</keyword>
<keyword evidence="1" id="KW-0479">Metal-binding</keyword>
<proteinExistence type="predicted"/>
<dbReference type="SUPFAM" id="SSF103612">
    <property type="entry name" value="SBT domain"/>
    <property type="match status" value="1"/>
</dbReference>
<feature type="compositionally biased region" description="Low complexity" evidence="4">
    <location>
        <begin position="151"/>
        <end position="160"/>
    </location>
</feature>
<evidence type="ECO:0000313" key="6">
    <source>
        <dbReference type="EMBL" id="KAK9814218.1"/>
    </source>
</evidence>
<dbReference type="PROSITE" id="PS51141">
    <property type="entry name" value="ZF_SBP"/>
    <property type="match status" value="1"/>
</dbReference>
<dbReference type="InterPro" id="IPR036893">
    <property type="entry name" value="SBP_sf"/>
</dbReference>
<dbReference type="Gene3D" id="4.10.1100.10">
    <property type="entry name" value="Transcription factor, SBP-box domain"/>
    <property type="match status" value="1"/>
</dbReference>
<keyword evidence="7" id="KW-1185">Reference proteome</keyword>
<dbReference type="InterPro" id="IPR036770">
    <property type="entry name" value="Ankyrin_rpt-contain_sf"/>
</dbReference>
<protein>
    <recommendedName>
        <fullName evidence="5">SBP-type domain-containing protein</fullName>
    </recommendedName>
</protein>
<dbReference type="InterPro" id="IPR004333">
    <property type="entry name" value="SBP_dom"/>
</dbReference>
<reference evidence="6 7" key="1">
    <citation type="journal article" date="2024" name="Nat. Commun.">
        <title>Phylogenomics reveals the evolutionary origins of lichenization in chlorophyte algae.</title>
        <authorList>
            <person name="Puginier C."/>
            <person name="Libourel C."/>
            <person name="Otte J."/>
            <person name="Skaloud P."/>
            <person name="Haon M."/>
            <person name="Grisel S."/>
            <person name="Petersen M."/>
            <person name="Berrin J.G."/>
            <person name="Delaux P.M."/>
            <person name="Dal Grande F."/>
            <person name="Keller J."/>
        </authorList>
    </citation>
    <scope>NUCLEOTIDE SEQUENCE [LARGE SCALE GENOMIC DNA]</scope>
    <source>
        <strain evidence="6 7">SAG 2043</strain>
    </source>
</reference>
<dbReference type="InterPro" id="IPR044817">
    <property type="entry name" value="SBP-like"/>
</dbReference>
<dbReference type="PANTHER" id="PTHR31251">
    <property type="entry name" value="SQUAMOSA PROMOTER-BINDING-LIKE PROTEIN 4"/>
    <property type="match status" value="1"/>
</dbReference>
<feature type="compositionally biased region" description="Low complexity" evidence="4">
    <location>
        <begin position="233"/>
        <end position="242"/>
    </location>
</feature>
<dbReference type="GO" id="GO:0008270">
    <property type="term" value="F:zinc ion binding"/>
    <property type="evidence" value="ECO:0007669"/>
    <property type="project" value="UniProtKB-KW"/>
</dbReference>
<feature type="compositionally biased region" description="Polar residues" evidence="4">
    <location>
        <begin position="129"/>
        <end position="144"/>
    </location>
</feature>
<evidence type="ECO:0000256" key="3">
    <source>
        <dbReference type="ARBA" id="ARBA00022833"/>
    </source>
</evidence>
<dbReference type="GO" id="GO:0005634">
    <property type="term" value="C:nucleus"/>
    <property type="evidence" value="ECO:0007669"/>
    <property type="project" value="InterPro"/>
</dbReference>
<name>A0AAW1PWA3_9CHLO</name>
<dbReference type="EMBL" id="JALJOR010000007">
    <property type="protein sequence ID" value="KAK9814218.1"/>
    <property type="molecule type" value="Genomic_DNA"/>
</dbReference>
<feature type="region of interest" description="Disordered" evidence="4">
    <location>
        <begin position="39"/>
        <end position="58"/>
    </location>
</feature>
<dbReference type="AlphaFoldDB" id="A0AAW1PWA3"/>
<feature type="region of interest" description="Disordered" evidence="4">
    <location>
        <begin position="211"/>
        <end position="254"/>
    </location>
</feature>
<evidence type="ECO:0000313" key="7">
    <source>
        <dbReference type="Proteomes" id="UP001489004"/>
    </source>
</evidence>
<evidence type="ECO:0000259" key="5">
    <source>
        <dbReference type="PROSITE" id="PS51141"/>
    </source>
</evidence>
<evidence type="ECO:0000256" key="2">
    <source>
        <dbReference type="ARBA" id="ARBA00022771"/>
    </source>
</evidence>
<organism evidence="6 7">
    <name type="scientific">[Myrmecia] bisecta</name>
    <dbReference type="NCBI Taxonomy" id="41462"/>
    <lineage>
        <taxon>Eukaryota</taxon>
        <taxon>Viridiplantae</taxon>
        <taxon>Chlorophyta</taxon>
        <taxon>core chlorophytes</taxon>
        <taxon>Trebouxiophyceae</taxon>
        <taxon>Trebouxiales</taxon>
        <taxon>Trebouxiaceae</taxon>
        <taxon>Myrmecia</taxon>
    </lineage>
</organism>
<dbReference type="GO" id="GO:0003677">
    <property type="term" value="F:DNA binding"/>
    <property type="evidence" value="ECO:0007669"/>
    <property type="project" value="InterPro"/>
</dbReference>
<dbReference type="Pfam" id="PF03110">
    <property type="entry name" value="SBP"/>
    <property type="match status" value="1"/>
</dbReference>
<feature type="domain" description="SBP-type" evidence="5">
    <location>
        <begin position="142"/>
        <end position="221"/>
    </location>
</feature>
<dbReference type="SUPFAM" id="SSF48403">
    <property type="entry name" value="Ankyrin repeat"/>
    <property type="match status" value="1"/>
</dbReference>
<evidence type="ECO:0000256" key="4">
    <source>
        <dbReference type="SAM" id="MobiDB-lite"/>
    </source>
</evidence>
<dbReference type="Proteomes" id="UP001489004">
    <property type="component" value="Unassembled WGS sequence"/>
</dbReference>
<accession>A0AAW1PWA3</accession>
<evidence type="ECO:0000256" key="1">
    <source>
        <dbReference type="ARBA" id="ARBA00022723"/>
    </source>
</evidence>
<keyword evidence="3" id="KW-0862">Zinc</keyword>
<feature type="region of interest" description="Disordered" evidence="4">
    <location>
        <begin position="122"/>
        <end position="177"/>
    </location>
</feature>
<gene>
    <name evidence="6" type="ORF">WJX72_002446</name>
</gene>